<dbReference type="InterPro" id="IPR010852">
    <property type="entry name" value="ABATE"/>
</dbReference>
<dbReference type="Gene3D" id="1.10.3300.10">
    <property type="entry name" value="Jann2411-like domain"/>
    <property type="match status" value="1"/>
</dbReference>
<dbReference type="Pfam" id="PF11706">
    <property type="entry name" value="zf-CGNR"/>
    <property type="match status" value="1"/>
</dbReference>
<sequence length="206" mass="22608">MVKEDPLAFRFDCGAIWLNLLATQGRTFSASPVERLATPGRLAEWLERCELTPARPPDDDDLHRARALRETLRLLALATVDRRPPPAAAVADLVAFLAEHDDPIRLTADGHLRREPPQRTADALARIARQAVDQMTGADRFALRSCPEQDCRGVFVDPPGRRRWCPSPACASRGRVRALRARRSAADGGGGGAPSALDRPEHGEDR</sequence>
<comment type="caution">
    <text evidence="3">The sequence shown here is derived from an EMBL/GenBank/DDBJ whole genome shotgun (WGS) entry which is preliminary data.</text>
</comment>
<name>A0A7Y6IFJ7_9ACTN</name>
<evidence type="ECO:0000313" key="4">
    <source>
        <dbReference type="Proteomes" id="UP000586042"/>
    </source>
</evidence>
<dbReference type="AlphaFoldDB" id="A0A7Y6IFJ7"/>
<dbReference type="InterPro" id="IPR023286">
    <property type="entry name" value="ABATE_dom_sf"/>
</dbReference>
<dbReference type="RefSeq" id="WP_175594203.1">
    <property type="nucleotide sequence ID" value="NZ_JABWGN010000017.1"/>
</dbReference>
<accession>A0A7Y6IFJ7</accession>
<protein>
    <submittedName>
        <fullName evidence="3">CGNR zinc finger domain-containing protein</fullName>
    </submittedName>
</protein>
<dbReference type="Proteomes" id="UP000586042">
    <property type="component" value="Unassembled WGS sequence"/>
</dbReference>
<gene>
    <name evidence="3" type="ORF">HTZ77_35855</name>
</gene>
<proteinExistence type="predicted"/>
<dbReference type="InterPro" id="IPR021005">
    <property type="entry name" value="Znf_CGNR"/>
</dbReference>
<dbReference type="EMBL" id="JABWGN010000017">
    <property type="protein sequence ID" value="NUW36743.1"/>
    <property type="molecule type" value="Genomic_DNA"/>
</dbReference>
<dbReference type="PANTHER" id="PTHR35525">
    <property type="entry name" value="BLL6575 PROTEIN"/>
    <property type="match status" value="1"/>
</dbReference>
<feature type="region of interest" description="Disordered" evidence="1">
    <location>
        <begin position="180"/>
        <end position="206"/>
    </location>
</feature>
<evidence type="ECO:0000259" key="2">
    <source>
        <dbReference type="Pfam" id="PF11706"/>
    </source>
</evidence>
<evidence type="ECO:0000256" key="1">
    <source>
        <dbReference type="SAM" id="MobiDB-lite"/>
    </source>
</evidence>
<dbReference type="SUPFAM" id="SSF160904">
    <property type="entry name" value="Jann2411-like"/>
    <property type="match status" value="1"/>
</dbReference>
<dbReference type="Pfam" id="PF07336">
    <property type="entry name" value="ABATE"/>
    <property type="match status" value="1"/>
</dbReference>
<organism evidence="3 4">
    <name type="scientific">Nonomuraea montanisoli</name>
    <dbReference type="NCBI Taxonomy" id="2741721"/>
    <lineage>
        <taxon>Bacteria</taxon>
        <taxon>Bacillati</taxon>
        <taxon>Actinomycetota</taxon>
        <taxon>Actinomycetes</taxon>
        <taxon>Streptosporangiales</taxon>
        <taxon>Streptosporangiaceae</taxon>
        <taxon>Nonomuraea</taxon>
    </lineage>
</organism>
<feature type="domain" description="Zinc finger CGNR" evidence="2">
    <location>
        <begin position="143"/>
        <end position="183"/>
    </location>
</feature>
<evidence type="ECO:0000313" key="3">
    <source>
        <dbReference type="EMBL" id="NUW36743.1"/>
    </source>
</evidence>
<keyword evidence="4" id="KW-1185">Reference proteome</keyword>
<dbReference type="PANTHER" id="PTHR35525:SF3">
    <property type="entry name" value="BLL6575 PROTEIN"/>
    <property type="match status" value="1"/>
</dbReference>
<reference evidence="3 4" key="1">
    <citation type="submission" date="2020-06" db="EMBL/GenBank/DDBJ databases">
        <title>Nonomuraea sp. SMC257, a novel actinomycete isolated from soil.</title>
        <authorList>
            <person name="Chanama M."/>
        </authorList>
    </citation>
    <scope>NUCLEOTIDE SEQUENCE [LARGE SCALE GENOMIC DNA]</scope>
    <source>
        <strain evidence="3 4">SMC257</strain>
    </source>
</reference>